<comment type="caution">
    <text evidence="1">The sequence shown here is derived from an EMBL/GenBank/DDBJ whole genome shotgun (WGS) entry which is preliminary data.</text>
</comment>
<dbReference type="Gene3D" id="3.80.10.10">
    <property type="entry name" value="Ribonuclease Inhibitor"/>
    <property type="match status" value="1"/>
</dbReference>
<dbReference type="Proteomes" id="UP000184267">
    <property type="component" value="Unassembled WGS sequence"/>
</dbReference>
<name>A0A1M2VX34_TRAPU</name>
<gene>
    <name evidence="1" type="ORF">TRAPUB_11277</name>
</gene>
<dbReference type="EMBL" id="MNAD01000515">
    <property type="protein sequence ID" value="OJT12167.1"/>
    <property type="molecule type" value="Genomic_DNA"/>
</dbReference>
<dbReference type="SUPFAM" id="SSF52047">
    <property type="entry name" value="RNI-like"/>
    <property type="match status" value="1"/>
</dbReference>
<evidence type="ECO:0000313" key="1">
    <source>
        <dbReference type="EMBL" id="OJT12167.1"/>
    </source>
</evidence>
<dbReference type="InterPro" id="IPR032675">
    <property type="entry name" value="LRR_dom_sf"/>
</dbReference>
<keyword evidence="2" id="KW-1185">Reference proteome</keyword>
<proteinExistence type="predicted"/>
<protein>
    <recommendedName>
        <fullName evidence="3">F-box domain-containing protein</fullName>
    </recommendedName>
</protein>
<organism evidence="1 2">
    <name type="scientific">Trametes pubescens</name>
    <name type="common">White-rot fungus</name>
    <dbReference type="NCBI Taxonomy" id="154538"/>
    <lineage>
        <taxon>Eukaryota</taxon>
        <taxon>Fungi</taxon>
        <taxon>Dikarya</taxon>
        <taxon>Basidiomycota</taxon>
        <taxon>Agaricomycotina</taxon>
        <taxon>Agaricomycetes</taxon>
        <taxon>Polyporales</taxon>
        <taxon>Polyporaceae</taxon>
        <taxon>Trametes</taxon>
    </lineage>
</organism>
<evidence type="ECO:0000313" key="2">
    <source>
        <dbReference type="Proteomes" id="UP000184267"/>
    </source>
</evidence>
<reference evidence="1 2" key="1">
    <citation type="submission" date="2016-10" db="EMBL/GenBank/DDBJ databases">
        <title>Genome sequence of the basidiomycete white-rot fungus Trametes pubescens.</title>
        <authorList>
            <person name="Makela M.R."/>
            <person name="Granchi Z."/>
            <person name="Peng M."/>
            <person name="De Vries R.P."/>
            <person name="Grigoriev I."/>
            <person name="Riley R."/>
            <person name="Hilden K."/>
        </authorList>
    </citation>
    <scope>NUCLEOTIDE SEQUENCE [LARGE SCALE GENOMIC DNA]</scope>
    <source>
        <strain evidence="1 2">FBCC735</strain>
    </source>
</reference>
<dbReference type="AlphaFoldDB" id="A0A1M2VX34"/>
<accession>A0A1M2VX34</accession>
<dbReference type="STRING" id="154538.A0A1M2VX34"/>
<dbReference type="OrthoDB" id="2742110at2759"/>
<sequence length="327" mass="37001">MEYDFDDVARVSCDARLNRTLTKSPHLLFLVRVVYVGPTPRHEDIVLEPCQWIDALPERILQEFVLCGSHWSHVRPYLLEHPACRSIRRVFIQMSPIFDWLSIRGIFALPELEELFLTLRDSMHDELGTVAPSKLRHLSVRLTAGYNTESLFDILIAAVGSQLRSLSFSGRIDRQDGTEQLSAALNASCRGLRRLKMYVYTLDPAPMPPVVDRALLSLHPTLEYLHCYEDTYSDAMFKSLPSTLKVLELHHHQAFPYAAAVVDLLGRVPPICPSLTHFTIHTDERDPPYAGSVAEACRAAGVCFTIARNIEFSLSPFVPLHTRVDHS</sequence>
<evidence type="ECO:0008006" key="3">
    <source>
        <dbReference type="Google" id="ProtNLM"/>
    </source>
</evidence>